<feature type="compositionally biased region" description="Polar residues" evidence="1">
    <location>
        <begin position="889"/>
        <end position="900"/>
    </location>
</feature>
<organism evidence="2 3">
    <name type="scientific">Daucus carota subsp. sativus</name>
    <name type="common">Carrot</name>
    <dbReference type="NCBI Taxonomy" id="79200"/>
    <lineage>
        <taxon>Eukaryota</taxon>
        <taxon>Viridiplantae</taxon>
        <taxon>Streptophyta</taxon>
        <taxon>Embryophyta</taxon>
        <taxon>Tracheophyta</taxon>
        <taxon>Spermatophyta</taxon>
        <taxon>Magnoliopsida</taxon>
        <taxon>eudicotyledons</taxon>
        <taxon>Gunneridae</taxon>
        <taxon>Pentapetalae</taxon>
        <taxon>asterids</taxon>
        <taxon>campanulids</taxon>
        <taxon>Apiales</taxon>
        <taxon>Apiaceae</taxon>
        <taxon>Apioideae</taxon>
        <taxon>Scandiceae</taxon>
        <taxon>Daucinae</taxon>
        <taxon>Daucus</taxon>
        <taxon>Daucus sect. Daucus</taxon>
    </lineage>
</organism>
<dbReference type="GO" id="GO:0055028">
    <property type="term" value="C:cortical microtubule"/>
    <property type="evidence" value="ECO:0007669"/>
    <property type="project" value="TreeGrafter"/>
</dbReference>
<feature type="region of interest" description="Disordered" evidence="1">
    <location>
        <begin position="119"/>
        <end position="285"/>
    </location>
</feature>
<feature type="region of interest" description="Disordered" evidence="1">
    <location>
        <begin position="736"/>
        <end position="781"/>
    </location>
</feature>
<evidence type="ECO:0000313" key="2">
    <source>
        <dbReference type="EMBL" id="WOG88689.1"/>
    </source>
</evidence>
<dbReference type="PANTHER" id="PTHR31949:SF3">
    <property type="entry name" value="RUN_FYVE DOMAIN PROTEIN"/>
    <property type="match status" value="1"/>
</dbReference>
<dbReference type="GO" id="GO:0043622">
    <property type="term" value="P:cortical microtubule organization"/>
    <property type="evidence" value="ECO:0007669"/>
    <property type="project" value="TreeGrafter"/>
</dbReference>
<reference evidence="2" key="2">
    <citation type="submission" date="2022-03" db="EMBL/GenBank/DDBJ databases">
        <title>Draft title - Genomic analysis of global carrot germplasm unveils the trajectory of domestication and the origin of high carotenoid orange carrot.</title>
        <authorList>
            <person name="Iorizzo M."/>
            <person name="Ellison S."/>
            <person name="Senalik D."/>
            <person name="Macko-Podgorni A."/>
            <person name="Grzebelus D."/>
            <person name="Bostan H."/>
            <person name="Rolling W."/>
            <person name="Curaba J."/>
            <person name="Simon P."/>
        </authorList>
    </citation>
    <scope>NUCLEOTIDE SEQUENCE</scope>
    <source>
        <tissue evidence="2">Leaf</tissue>
    </source>
</reference>
<feature type="compositionally biased region" description="Low complexity" evidence="1">
    <location>
        <begin position="145"/>
        <end position="188"/>
    </location>
</feature>
<dbReference type="Proteomes" id="UP000077755">
    <property type="component" value="Chromosome 2"/>
</dbReference>
<evidence type="ECO:0000313" key="3">
    <source>
        <dbReference type="Proteomes" id="UP000077755"/>
    </source>
</evidence>
<feature type="region of interest" description="Disordered" evidence="1">
    <location>
        <begin position="887"/>
        <end position="910"/>
    </location>
</feature>
<feature type="compositionally biased region" description="Polar residues" evidence="1">
    <location>
        <begin position="201"/>
        <end position="242"/>
    </location>
</feature>
<accession>A0AAF0WGH5</accession>
<feature type="compositionally biased region" description="Low complexity" evidence="1">
    <location>
        <begin position="274"/>
        <end position="285"/>
    </location>
</feature>
<keyword evidence="3" id="KW-1185">Reference proteome</keyword>
<feature type="compositionally biased region" description="Polar residues" evidence="1">
    <location>
        <begin position="765"/>
        <end position="778"/>
    </location>
</feature>
<evidence type="ECO:0000256" key="1">
    <source>
        <dbReference type="SAM" id="MobiDB-lite"/>
    </source>
</evidence>
<feature type="region of interest" description="Disordered" evidence="1">
    <location>
        <begin position="1100"/>
        <end position="1127"/>
    </location>
</feature>
<protein>
    <submittedName>
        <fullName evidence="2">Uncharacterized protein</fullName>
    </submittedName>
</protein>
<dbReference type="AlphaFoldDB" id="A0AAF0WGH5"/>
<feature type="compositionally biased region" description="Low complexity" evidence="1">
    <location>
        <begin position="749"/>
        <end position="758"/>
    </location>
</feature>
<sequence length="1158" mass="124901">MKCSTRRELKDDNYKREHSLKGGILIREKDEDLALFNDLQSIEADNYLLQSDDDFEDACATKLSYFSDRKLGISVPIQGESSDILNVGEEKNDYDWLITPPEAPLFDFLDDETESLDLAQRGRPRSLPISILGSPKIERNRRSSKGSSSPNRLSSSPRSGNSTVQKRGGTSLTTLSSPTPSSRRSSSPPGKPSPSAPRSSMPTPQRLSTSCISGSRGTSPVKTSRGNSASPKTRAWQSNISGFSLDAPPNLRSSLADRPASVVRGSSPASNNGRDSSTRSSRHSMSPIAFRTVSSSHSHIQDPFSSHAKDVVVSSDDYDAESLLSISVGTSDHSPAKRLGSLANSRAPTFSKKLPRAGVCNSTSKRSLDSELRQMDRRKSPQNMFRPLLSSVPSSAFYAEKTSVVNHAITSRNSVTASSMTSSDPATSSTGFTEAIEKNQEEKINECVDTPYLDAQDDVFAFDKDDPLSEENVHGTQDESLSSHNGECEGGGVVDCNIQAGLEFQSNHDTAVSAAVNSEAFGVKGAALEVDGHENLVLCTNCGQLYSSNESLLEYFTLCPDCRSDVLMIDNSIAASTIVTENSPRVSTVTLKPSKLIDAVDSAIAEPKYSGVSGMVEPVTSQHEDIVGQSRTSYDESIWNFLSTDFLSRTPVEEGDSRHANQQVAGPSIASYCLPDGNTGGQHMQQNFEKSTVKVDASGGGAGIYVPLNRSSSCKASYVQSRSFTASSLSFDDPSYVRDSANSSRVSHGHGSLSASSSVDWGSCRRTNTRLQRQSSGRKSGVEINKYDKGATHRRTRSSLSRISNDGFQPSGLATNIPDCSDRSLTQVQSDMNITLTATDELLLSSRNIGEDDACNVSETNDSCRTLNIFATESSSHILQMDLEGRQDTPFTTSEGSISPDNGKDLSDNRKNVGDVEALTNHVKCSIIVEETTPSSFVEKVKVTEVPSQSLLEMETETKIEIVNDGSSGAQSDAVSLDSKRSFDEYQESQSTAAANKVTTSLLVGSDVLDQKNCTPGIQLFLITESKRGSKAGSMIPGEVTDTILFCSSIIQKISYDAATIAVENEFPDLVEVSRPMVTMLGTKGPERKDSRERIIVKRTSKPQRAKRVEADLKPPNSSNGEENADATKTRIVGVSNIDDGNMKAPTKLESKCNCTVM</sequence>
<dbReference type="PANTHER" id="PTHR31949">
    <property type="entry name" value="GASTRIC MUCIN-LIKE PROTEIN"/>
    <property type="match status" value="1"/>
</dbReference>
<proteinExistence type="predicted"/>
<gene>
    <name evidence="2" type="ORF">DCAR_0207924</name>
</gene>
<dbReference type="EMBL" id="CP093344">
    <property type="protein sequence ID" value="WOG88689.1"/>
    <property type="molecule type" value="Genomic_DNA"/>
</dbReference>
<feature type="region of interest" description="Disordered" evidence="1">
    <location>
        <begin position="353"/>
        <end position="379"/>
    </location>
</feature>
<name>A0AAF0WGH5_DAUCS</name>
<feature type="compositionally biased region" description="Basic and acidic residues" evidence="1">
    <location>
        <begin position="366"/>
        <end position="379"/>
    </location>
</feature>
<reference evidence="2" key="1">
    <citation type="journal article" date="2016" name="Nat. Genet.">
        <title>A high-quality carrot genome assembly provides new insights into carotenoid accumulation and asterid genome evolution.</title>
        <authorList>
            <person name="Iorizzo M."/>
            <person name="Ellison S."/>
            <person name="Senalik D."/>
            <person name="Zeng P."/>
            <person name="Satapoomin P."/>
            <person name="Huang J."/>
            <person name="Bowman M."/>
            <person name="Iovene M."/>
            <person name="Sanseverino W."/>
            <person name="Cavagnaro P."/>
            <person name="Yildiz M."/>
            <person name="Macko-Podgorni A."/>
            <person name="Moranska E."/>
            <person name="Grzebelus E."/>
            <person name="Grzebelus D."/>
            <person name="Ashrafi H."/>
            <person name="Zheng Z."/>
            <person name="Cheng S."/>
            <person name="Spooner D."/>
            <person name="Van Deynze A."/>
            <person name="Simon P."/>
        </authorList>
    </citation>
    <scope>NUCLEOTIDE SEQUENCE</scope>
    <source>
        <tissue evidence="2">Leaf</tissue>
    </source>
</reference>